<dbReference type="InterPro" id="IPR014710">
    <property type="entry name" value="RmlC-like_jellyroll"/>
</dbReference>
<dbReference type="InterPro" id="IPR051610">
    <property type="entry name" value="GPI/OXD"/>
</dbReference>
<dbReference type="SUPFAM" id="SSF51182">
    <property type="entry name" value="RmlC-like cupins"/>
    <property type="match status" value="1"/>
</dbReference>
<accession>A0ABU0SD05</accession>
<dbReference type="EMBL" id="JAUSZT010000003">
    <property type="protein sequence ID" value="MDQ0998639.1"/>
    <property type="molecule type" value="Genomic_DNA"/>
</dbReference>
<organism evidence="3 4">
    <name type="scientific">Phyllobacterium ifriqiyense</name>
    <dbReference type="NCBI Taxonomy" id="314238"/>
    <lineage>
        <taxon>Bacteria</taxon>
        <taxon>Pseudomonadati</taxon>
        <taxon>Pseudomonadota</taxon>
        <taxon>Alphaproteobacteria</taxon>
        <taxon>Hyphomicrobiales</taxon>
        <taxon>Phyllobacteriaceae</taxon>
        <taxon>Phyllobacterium</taxon>
    </lineage>
</organism>
<evidence type="ECO:0000259" key="2">
    <source>
        <dbReference type="Pfam" id="PF07883"/>
    </source>
</evidence>
<sequence>MNDKPTSMNADGIFEPFSSEDVPVEEWSQGTRFGSTYRYLSGFGGSTHVGVQLEELSPGMESSLNHYHMLEEEHAFVLEGEMTLKLGDKTYVMKAGHYVCFPAGQKAGHSFYNHSDAPCRFLMMGEKNPNEVLFYPENQRVGVRLMGEGYVRSSQIEYWERVDTDKPG</sequence>
<gene>
    <name evidence="3" type="ORF">QFZ34_003821</name>
</gene>
<reference evidence="3 4" key="1">
    <citation type="submission" date="2023-07" db="EMBL/GenBank/DDBJ databases">
        <title>Comparative genomics of wheat-associated soil bacteria to identify genetic determinants of phenazine resistance.</title>
        <authorList>
            <person name="Mouncey N."/>
        </authorList>
    </citation>
    <scope>NUCLEOTIDE SEQUENCE [LARGE SCALE GENOMIC DNA]</scope>
    <source>
        <strain evidence="3 4">W4I11</strain>
    </source>
</reference>
<dbReference type="InterPro" id="IPR011051">
    <property type="entry name" value="RmlC_Cupin_sf"/>
</dbReference>
<feature type="domain" description="Cupin type-2" evidence="2">
    <location>
        <begin position="53"/>
        <end position="124"/>
    </location>
</feature>
<dbReference type="RefSeq" id="WP_307283883.1">
    <property type="nucleotide sequence ID" value="NZ_JAUSZT010000003.1"/>
</dbReference>
<dbReference type="Proteomes" id="UP001237780">
    <property type="component" value="Unassembled WGS sequence"/>
</dbReference>
<keyword evidence="4" id="KW-1185">Reference proteome</keyword>
<dbReference type="Gene3D" id="2.60.120.10">
    <property type="entry name" value="Jelly Rolls"/>
    <property type="match status" value="1"/>
</dbReference>
<name>A0ABU0SD05_9HYPH</name>
<comment type="caution">
    <text evidence="3">The sequence shown here is derived from an EMBL/GenBank/DDBJ whole genome shotgun (WGS) entry which is preliminary data.</text>
</comment>
<dbReference type="CDD" id="cd02224">
    <property type="entry name" value="cupin_SPO2919-like"/>
    <property type="match status" value="1"/>
</dbReference>
<keyword evidence="1" id="KW-0479">Metal-binding</keyword>
<dbReference type="Pfam" id="PF07883">
    <property type="entry name" value="Cupin_2"/>
    <property type="match status" value="1"/>
</dbReference>
<proteinExistence type="predicted"/>
<evidence type="ECO:0000313" key="4">
    <source>
        <dbReference type="Proteomes" id="UP001237780"/>
    </source>
</evidence>
<evidence type="ECO:0000313" key="3">
    <source>
        <dbReference type="EMBL" id="MDQ0998639.1"/>
    </source>
</evidence>
<protein>
    <submittedName>
        <fullName evidence="3">Cupin superfamily protein</fullName>
    </submittedName>
</protein>
<evidence type="ECO:0000256" key="1">
    <source>
        <dbReference type="ARBA" id="ARBA00022723"/>
    </source>
</evidence>
<dbReference type="PANTHER" id="PTHR35848">
    <property type="entry name" value="OXALATE-BINDING PROTEIN"/>
    <property type="match status" value="1"/>
</dbReference>
<dbReference type="InterPro" id="IPR013096">
    <property type="entry name" value="Cupin_2"/>
</dbReference>
<dbReference type="PANTHER" id="PTHR35848:SF9">
    <property type="entry name" value="SLL1358 PROTEIN"/>
    <property type="match status" value="1"/>
</dbReference>